<dbReference type="Gene3D" id="1.10.10.10">
    <property type="entry name" value="Winged helix-like DNA-binding domain superfamily/Winged helix DNA-binding domain"/>
    <property type="match status" value="1"/>
</dbReference>
<evidence type="ECO:0000259" key="4">
    <source>
        <dbReference type="Pfam" id="PF01638"/>
    </source>
</evidence>
<comment type="caution">
    <text evidence="5">The sequence shown here is derived from an EMBL/GenBank/DDBJ whole genome shotgun (WGS) entry which is preliminary data.</text>
</comment>
<dbReference type="InterPro" id="IPR002577">
    <property type="entry name" value="HTH_HxlR"/>
</dbReference>
<dbReference type="EMBL" id="JAVDWE010000004">
    <property type="protein sequence ID" value="MDR7094047.1"/>
    <property type="molecule type" value="Genomic_DNA"/>
</dbReference>
<dbReference type="PANTHER" id="PTHR33204:SF37">
    <property type="entry name" value="HTH-TYPE TRANSCRIPTIONAL REGULATOR YODB"/>
    <property type="match status" value="1"/>
</dbReference>
<sequence length="117" mass="12948">MSAKDNAAVIQLFDLLESRYALRVIWALSDGHPQTFRLLQDSVGGVTPNTLNTRIKELRAAHLLDHSGKGYKLTPHGAELARSLGDLRTFASRWHQRNLLNARDGAATPRNALRPPA</sequence>
<feature type="domain" description="HTH hxlR-type" evidence="4">
    <location>
        <begin position="15"/>
        <end position="97"/>
    </location>
</feature>
<dbReference type="PANTHER" id="PTHR33204">
    <property type="entry name" value="TRANSCRIPTIONAL REGULATOR, MARR FAMILY"/>
    <property type="match status" value="1"/>
</dbReference>
<keyword evidence="3" id="KW-0804">Transcription</keyword>
<dbReference type="GO" id="GO:0003677">
    <property type="term" value="F:DNA binding"/>
    <property type="evidence" value="ECO:0007669"/>
    <property type="project" value="UniProtKB-KW"/>
</dbReference>
<dbReference type="InterPro" id="IPR036390">
    <property type="entry name" value="WH_DNA-bd_sf"/>
</dbReference>
<keyword evidence="1" id="KW-0805">Transcription regulation</keyword>
<dbReference type="Proteomes" id="UP001265550">
    <property type="component" value="Unassembled WGS sequence"/>
</dbReference>
<reference evidence="5 6" key="1">
    <citation type="submission" date="2023-07" db="EMBL/GenBank/DDBJ databases">
        <title>Sorghum-associated microbial communities from plants grown in Nebraska, USA.</title>
        <authorList>
            <person name="Schachtman D."/>
        </authorList>
    </citation>
    <scope>NUCLEOTIDE SEQUENCE [LARGE SCALE GENOMIC DNA]</scope>
    <source>
        <strain evidence="5 6">BE240</strain>
    </source>
</reference>
<keyword evidence="2 5" id="KW-0238">DNA-binding</keyword>
<gene>
    <name evidence="5" type="ORF">J2X09_001785</name>
</gene>
<evidence type="ECO:0000313" key="6">
    <source>
        <dbReference type="Proteomes" id="UP001265550"/>
    </source>
</evidence>
<proteinExistence type="predicted"/>
<keyword evidence="6" id="KW-1185">Reference proteome</keyword>
<dbReference type="InterPro" id="IPR036388">
    <property type="entry name" value="WH-like_DNA-bd_sf"/>
</dbReference>
<evidence type="ECO:0000256" key="3">
    <source>
        <dbReference type="ARBA" id="ARBA00023163"/>
    </source>
</evidence>
<evidence type="ECO:0000256" key="2">
    <source>
        <dbReference type="ARBA" id="ARBA00023125"/>
    </source>
</evidence>
<dbReference type="Pfam" id="PF01638">
    <property type="entry name" value="HxlR"/>
    <property type="match status" value="1"/>
</dbReference>
<organism evidence="5 6">
    <name type="scientific">Hydrogenophaga laconesensis</name>
    <dbReference type="NCBI Taxonomy" id="1805971"/>
    <lineage>
        <taxon>Bacteria</taxon>
        <taxon>Pseudomonadati</taxon>
        <taxon>Pseudomonadota</taxon>
        <taxon>Betaproteobacteria</taxon>
        <taxon>Burkholderiales</taxon>
        <taxon>Comamonadaceae</taxon>
        <taxon>Hydrogenophaga</taxon>
    </lineage>
</organism>
<name>A0ABU1V9D2_9BURK</name>
<evidence type="ECO:0000256" key="1">
    <source>
        <dbReference type="ARBA" id="ARBA00023015"/>
    </source>
</evidence>
<evidence type="ECO:0000313" key="5">
    <source>
        <dbReference type="EMBL" id="MDR7094047.1"/>
    </source>
</evidence>
<accession>A0ABU1V9D2</accession>
<dbReference type="RefSeq" id="WP_204733233.1">
    <property type="nucleotide sequence ID" value="NZ_JAVDWE010000004.1"/>
</dbReference>
<protein>
    <submittedName>
        <fullName evidence="5">DNA-binding HxlR family transcriptional regulator</fullName>
    </submittedName>
</protein>
<dbReference type="SUPFAM" id="SSF46785">
    <property type="entry name" value="Winged helix' DNA-binding domain"/>
    <property type="match status" value="1"/>
</dbReference>